<protein>
    <submittedName>
        <fullName evidence="1">Uncharacterized protein</fullName>
    </submittedName>
</protein>
<dbReference type="Proteomes" id="UP001187192">
    <property type="component" value="Unassembled WGS sequence"/>
</dbReference>
<proteinExistence type="predicted"/>
<dbReference type="AlphaFoldDB" id="A0AA87ZD24"/>
<dbReference type="EMBL" id="BTGU01008082">
    <property type="protein sequence ID" value="GMN23983.1"/>
    <property type="molecule type" value="Genomic_DNA"/>
</dbReference>
<comment type="caution">
    <text evidence="1">The sequence shown here is derived from an EMBL/GenBank/DDBJ whole genome shotgun (WGS) entry which is preliminary data.</text>
</comment>
<evidence type="ECO:0000313" key="2">
    <source>
        <dbReference type="Proteomes" id="UP001187192"/>
    </source>
</evidence>
<gene>
    <name evidence="1" type="ORF">TIFTF001_050300</name>
</gene>
<reference evidence="1" key="1">
    <citation type="submission" date="2023-07" db="EMBL/GenBank/DDBJ databases">
        <title>draft genome sequence of fig (Ficus carica).</title>
        <authorList>
            <person name="Takahashi T."/>
            <person name="Nishimura K."/>
        </authorList>
    </citation>
    <scope>NUCLEOTIDE SEQUENCE</scope>
</reference>
<sequence length="112" mass="13075">MTKNDLALFKGRYKFPNEVQPQLPFPNERADTVFEGWICMYVKYFECGLRLPILPLIIQCMHHYQLAIPLLMLNSMRVFLELIVITDEVGIVLTVDDSLALYYPQENTKDYG</sequence>
<organism evidence="1 2">
    <name type="scientific">Ficus carica</name>
    <name type="common">Common fig</name>
    <dbReference type="NCBI Taxonomy" id="3494"/>
    <lineage>
        <taxon>Eukaryota</taxon>
        <taxon>Viridiplantae</taxon>
        <taxon>Streptophyta</taxon>
        <taxon>Embryophyta</taxon>
        <taxon>Tracheophyta</taxon>
        <taxon>Spermatophyta</taxon>
        <taxon>Magnoliopsida</taxon>
        <taxon>eudicotyledons</taxon>
        <taxon>Gunneridae</taxon>
        <taxon>Pentapetalae</taxon>
        <taxon>rosids</taxon>
        <taxon>fabids</taxon>
        <taxon>Rosales</taxon>
        <taxon>Moraceae</taxon>
        <taxon>Ficeae</taxon>
        <taxon>Ficus</taxon>
    </lineage>
</organism>
<evidence type="ECO:0000313" key="1">
    <source>
        <dbReference type="EMBL" id="GMN23983.1"/>
    </source>
</evidence>
<keyword evidence="2" id="KW-1185">Reference proteome</keyword>
<name>A0AA87ZD24_FICCA</name>
<accession>A0AA87ZD24</accession>